<sequence length="352" mass="38813">MSGMSEVNWAAAGTVSGGDETVTQTIATALGLIHVLQVYTSSMMTLAVWDWLVCARMEWHRIWKREWSMVKILYLWTRYYGLFAFALNLWLFNGEFTQAQCRTLHYLIAATCMWVTLGSEAILAVRTYAFLGRKTVIGIVLGLMLVGETAFLLYVSIAAVFQIPPVLGTKSPCTATDKPGQHVVTGFWLAPVVFDLICTFLTMYKAMAMEKHQGVKSHIVKVFLREGLLYFLAVATVNVINAAFMFQSNQNIQNINSFLALVLSQVLCCRMVLSLRGDSQSSSVSTGSVGHTFSPPGATGRNATTRSGFNIPLTRFENGYGTETFGGVKVQVNVEHDLEGEEPTKSRLAQSA</sequence>
<feature type="domain" description="DUF6533" evidence="3">
    <location>
        <begin position="42"/>
        <end position="83"/>
    </location>
</feature>
<feature type="transmembrane region" description="Helical" evidence="2">
    <location>
        <begin position="183"/>
        <end position="206"/>
    </location>
</feature>
<protein>
    <recommendedName>
        <fullName evidence="3">DUF6533 domain-containing protein</fullName>
    </recommendedName>
</protein>
<dbReference type="EMBL" id="JBANRG010000035">
    <property type="protein sequence ID" value="KAK7449685.1"/>
    <property type="molecule type" value="Genomic_DNA"/>
</dbReference>
<feature type="transmembrane region" description="Helical" evidence="2">
    <location>
        <begin position="137"/>
        <end position="163"/>
    </location>
</feature>
<accession>A0ABR1J7L6</accession>
<feature type="transmembrane region" description="Helical" evidence="2">
    <location>
        <begin position="26"/>
        <end position="52"/>
    </location>
</feature>
<dbReference type="InterPro" id="IPR045340">
    <property type="entry name" value="DUF6533"/>
</dbReference>
<dbReference type="Proteomes" id="UP001498398">
    <property type="component" value="Unassembled WGS sequence"/>
</dbReference>
<gene>
    <name evidence="4" type="ORF">VKT23_013158</name>
</gene>
<evidence type="ECO:0000313" key="5">
    <source>
        <dbReference type="Proteomes" id="UP001498398"/>
    </source>
</evidence>
<feature type="compositionally biased region" description="Low complexity" evidence="1">
    <location>
        <begin position="279"/>
        <end position="294"/>
    </location>
</feature>
<keyword evidence="2" id="KW-0812">Transmembrane</keyword>
<organism evidence="4 5">
    <name type="scientific">Marasmiellus scandens</name>
    <dbReference type="NCBI Taxonomy" id="2682957"/>
    <lineage>
        <taxon>Eukaryota</taxon>
        <taxon>Fungi</taxon>
        <taxon>Dikarya</taxon>
        <taxon>Basidiomycota</taxon>
        <taxon>Agaricomycotina</taxon>
        <taxon>Agaricomycetes</taxon>
        <taxon>Agaricomycetidae</taxon>
        <taxon>Agaricales</taxon>
        <taxon>Marasmiineae</taxon>
        <taxon>Omphalotaceae</taxon>
        <taxon>Marasmiellus</taxon>
    </lineage>
</organism>
<evidence type="ECO:0000259" key="3">
    <source>
        <dbReference type="Pfam" id="PF20151"/>
    </source>
</evidence>
<evidence type="ECO:0000256" key="2">
    <source>
        <dbReference type="SAM" id="Phobius"/>
    </source>
</evidence>
<evidence type="ECO:0000256" key="1">
    <source>
        <dbReference type="SAM" id="MobiDB-lite"/>
    </source>
</evidence>
<comment type="caution">
    <text evidence="4">The sequence shown here is derived from an EMBL/GenBank/DDBJ whole genome shotgun (WGS) entry which is preliminary data.</text>
</comment>
<feature type="transmembrane region" description="Helical" evidence="2">
    <location>
        <begin position="73"/>
        <end position="92"/>
    </location>
</feature>
<feature type="region of interest" description="Disordered" evidence="1">
    <location>
        <begin position="279"/>
        <end position="306"/>
    </location>
</feature>
<keyword evidence="5" id="KW-1185">Reference proteome</keyword>
<keyword evidence="2" id="KW-1133">Transmembrane helix</keyword>
<feature type="transmembrane region" description="Helical" evidence="2">
    <location>
        <begin position="227"/>
        <end position="246"/>
    </location>
</feature>
<dbReference type="Pfam" id="PF20151">
    <property type="entry name" value="DUF6533"/>
    <property type="match status" value="1"/>
</dbReference>
<reference evidence="4 5" key="1">
    <citation type="submission" date="2024-01" db="EMBL/GenBank/DDBJ databases">
        <title>A draft genome for the cacao thread blight pathogen Marasmiellus scandens.</title>
        <authorList>
            <person name="Baruah I.K."/>
            <person name="Leung J."/>
            <person name="Bukari Y."/>
            <person name="Amoako-Attah I."/>
            <person name="Meinhardt L.W."/>
            <person name="Bailey B.A."/>
            <person name="Cohen S.P."/>
        </authorList>
    </citation>
    <scope>NUCLEOTIDE SEQUENCE [LARGE SCALE GENOMIC DNA]</scope>
    <source>
        <strain evidence="4 5">GH-19</strain>
    </source>
</reference>
<feature type="transmembrane region" description="Helical" evidence="2">
    <location>
        <begin position="104"/>
        <end position="125"/>
    </location>
</feature>
<name>A0ABR1J7L6_9AGAR</name>
<evidence type="ECO:0000313" key="4">
    <source>
        <dbReference type="EMBL" id="KAK7449685.1"/>
    </source>
</evidence>
<keyword evidence="2" id="KW-0472">Membrane</keyword>
<proteinExistence type="predicted"/>